<dbReference type="AlphaFoldDB" id="A0A172XCJ0"/>
<organism evidence="2 3">
    <name type="scientific">Borrelia turicatae</name>
    <dbReference type="NCBI Taxonomy" id="142"/>
    <lineage>
        <taxon>Bacteria</taxon>
        <taxon>Pseudomonadati</taxon>
        <taxon>Spirochaetota</taxon>
        <taxon>Spirochaetia</taxon>
        <taxon>Spirochaetales</taxon>
        <taxon>Borreliaceae</taxon>
        <taxon>Borrelia</taxon>
    </lineage>
</organism>
<feature type="coiled-coil region" evidence="1">
    <location>
        <begin position="23"/>
        <end position="57"/>
    </location>
</feature>
<name>A0A172XCJ0_BORTU</name>
<proteinExistence type="predicted"/>
<evidence type="ECO:0008006" key="4">
    <source>
        <dbReference type="Google" id="ProtNLM"/>
    </source>
</evidence>
<keyword evidence="2" id="KW-0614">Plasmid</keyword>
<gene>
    <name evidence="2" type="ORF">A7978_04395</name>
</gene>
<accession>A0A172XCJ0</accession>
<evidence type="ECO:0000256" key="1">
    <source>
        <dbReference type="SAM" id="Coils"/>
    </source>
</evidence>
<sequence>MKYIISVTIILISLISCKSSISKAEIDKKARQIREAIKKEAEKKRKAQETINKALTTMPENKEIKKAKDARKKQLLKQILQFNNTDMRFYYKDPLP</sequence>
<geneLocation type="plasmid" evidence="2 3">
    <name>lp159</name>
</geneLocation>
<evidence type="ECO:0000313" key="2">
    <source>
        <dbReference type="EMBL" id="ANF34353.1"/>
    </source>
</evidence>
<keyword evidence="1" id="KW-0175">Coiled coil</keyword>
<dbReference type="PROSITE" id="PS51257">
    <property type="entry name" value="PROKAR_LIPOPROTEIN"/>
    <property type="match status" value="1"/>
</dbReference>
<evidence type="ECO:0000313" key="3">
    <source>
        <dbReference type="Proteomes" id="UP000264231"/>
    </source>
</evidence>
<reference evidence="2 3" key="1">
    <citation type="submission" date="2016-05" db="EMBL/GenBank/DDBJ databases">
        <title>Chromosome and linear plasmid sequence of a 2015 human isolate of tick-borne relapsing fever spirochete, Borrelia turicatae.</title>
        <authorList>
            <person name="Kingry L.C."/>
            <person name="Dhwani B."/>
            <person name="Replogle A."/>
            <person name="Sexton C."/>
            <person name="Rowe L."/>
            <person name="Stermole B.M."/>
            <person name="Christensen A.M."/>
            <person name="Schriefer M.E."/>
        </authorList>
    </citation>
    <scope>NUCLEOTIDE SEQUENCE [LARGE SCALE GENOMIC DNA]</scope>
    <source>
        <strain evidence="2 3">BTE5EL</strain>
        <plasmid evidence="2 3">lp159</plasmid>
    </source>
</reference>
<dbReference type="RefSeq" id="WP_020282248.1">
    <property type="nucleotide sequence ID" value="NZ_CP015630.1"/>
</dbReference>
<dbReference type="EMBL" id="CP015630">
    <property type="protein sequence ID" value="ANF34353.1"/>
    <property type="molecule type" value="Genomic_DNA"/>
</dbReference>
<dbReference type="Proteomes" id="UP000264231">
    <property type="component" value="Plasmid lp159"/>
</dbReference>
<protein>
    <recommendedName>
        <fullName evidence="4">Lipoprotein</fullName>
    </recommendedName>
</protein>